<evidence type="ECO:0000256" key="10">
    <source>
        <dbReference type="SAM" id="Coils"/>
    </source>
</evidence>
<keyword evidence="12" id="KW-1185">Reference proteome</keyword>
<keyword evidence="6" id="KW-0498">Mitosis</keyword>
<dbReference type="Pfam" id="PF25762">
    <property type="entry name" value="HAUS1"/>
    <property type="match status" value="1"/>
</dbReference>
<dbReference type="InterPro" id="IPR026243">
    <property type="entry name" value="HAUS1"/>
</dbReference>
<dbReference type="GO" id="GO:0005829">
    <property type="term" value="C:cytosol"/>
    <property type="evidence" value="ECO:0007669"/>
    <property type="project" value="TreeGrafter"/>
</dbReference>
<evidence type="ECO:0000256" key="5">
    <source>
        <dbReference type="ARBA" id="ARBA00022701"/>
    </source>
</evidence>
<evidence type="ECO:0000313" key="11">
    <source>
        <dbReference type="EMBL" id="KAF2099994.1"/>
    </source>
</evidence>
<sequence length="299" mass="33642">MDPTLTPHFSLSFSPSKARAQRAQAADWAQIDSWLSSKYQGRSVPLFERNEDTLKALLALVAANEKADEEREVLWTVEKRTLAEVEADLERSDDDAAILEALRMHLSPDAQQSLDALAACSVAIDSPRPGAESTAHTLIQLTTQSHALSQQLHRLNHLHSYLQSQMFALRAQLRDIQPSKDTTANTFSVPLSLPQQTQEWTRNTKMLKAKVAEYEERLNALSASLPGSEYSVGVEDVVELENEVVDMRKRVNQLESQIKGFEGLPPDRDAARKEVKRIEKEVELLKRERDKVFAEMVGK</sequence>
<dbReference type="EMBL" id="ML978125">
    <property type="protein sequence ID" value="KAF2099994.1"/>
    <property type="molecule type" value="Genomic_DNA"/>
</dbReference>
<keyword evidence="4" id="KW-0132">Cell division</keyword>
<dbReference type="GO" id="GO:0051301">
    <property type="term" value="P:cell division"/>
    <property type="evidence" value="ECO:0007669"/>
    <property type="project" value="UniProtKB-KW"/>
</dbReference>
<dbReference type="PANTHER" id="PTHR31570">
    <property type="entry name" value="HAUS AUGMIN-LIKE COMPLEX SUBUNIT 1"/>
    <property type="match status" value="1"/>
</dbReference>
<dbReference type="OrthoDB" id="5372507at2759"/>
<dbReference type="GO" id="GO:0005874">
    <property type="term" value="C:microtubule"/>
    <property type="evidence" value="ECO:0007669"/>
    <property type="project" value="UniProtKB-KW"/>
</dbReference>
<evidence type="ECO:0000256" key="1">
    <source>
        <dbReference type="ARBA" id="ARBA00004186"/>
    </source>
</evidence>
<evidence type="ECO:0000256" key="3">
    <source>
        <dbReference type="ARBA" id="ARBA00022490"/>
    </source>
</evidence>
<name>A0A9P4IIN3_9PEZI</name>
<evidence type="ECO:0000256" key="7">
    <source>
        <dbReference type="ARBA" id="ARBA00023054"/>
    </source>
</evidence>
<dbReference type="PANTHER" id="PTHR31570:SF1">
    <property type="entry name" value="HAUS AUGMIN-LIKE COMPLEX SUBUNIT 1"/>
    <property type="match status" value="1"/>
</dbReference>
<evidence type="ECO:0008006" key="13">
    <source>
        <dbReference type="Google" id="ProtNLM"/>
    </source>
</evidence>
<evidence type="ECO:0000256" key="4">
    <source>
        <dbReference type="ARBA" id="ARBA00022618"/>
    </source>
</evidence>
<comment type="caution">
    <text evidence="11">The sequence shown here is derived from an EMBL/GenBank/DDBJ whole genome shotgun (WGS) entry which is preliminary data.</text>
</comment>
<protein>
    <recommendedName>
        <fullName evidence="13">HAUS augmin-like complex subunit 1</fullName>
    </recommendedName>
</protein>
<keyword evidence="5" id="KW-0493">Microtubule</keyword>
<dbReference type="GO" id="GO:0005819">
    <property type="term" value="C:spindle"/>
    <property type="evidence" value="ECO:0007669"/>
    <property type="project" value="UniProtKB-SubCell"/>
</dbReference>
<keyword evidence="8" id="KW-0206">Cytoskeleton</keyword>
<accession>A0A9P4IIN3</accession>
<dbReference type="AlphaFoldDB" id="A0A9P4IIN3"/>
<evidence type="ECO:0000256" key="2">
    <source>
        <dbReference type="ARBA" id="ARBA00005479"/>
    </source>
</evidence>
<feature type="coiled-coil region" evidence="10">
    <location>
        <begin position="197"/>
        <end position="295"/>
    </location>
</feature>
<evidence type="ECO:0000313" key="12">
    <source>
        <dbReference type="Proteomes" id="UP000799772"/>
    </source>
</evidence>
<proteinExistence type="inferred from homology"/>
<dbReference type="Gene3D" id="1.10.287.1490">
    <property type="match status" value="1"/>
</dbReference>
<keyword evidence="9" id="KW-0131">Cell cycle</keyword>
<dbReference type="GO" id="GO:0051225">
    <property type="term" value="P:spindle assembly"/>
    <property type="evidence" value="ECO:0007669"/>
    <property type="project" value="InterPro"/>
</dbReference>
<evidence type="ECO:0000256" key="8">
    <source>
        <dbReference type="ARBA" id="ARBA00023212"/>
    </source>
</evidence>
<gene>
    <name evidence="11" type="ORF">NA57DRAFT_75496</name>
</gene>
<dbReference type="Proteomes" id="UP000799772">
    <property type="component" value="Unassembled WGS sequence"/>
</dbReference>
<keyword evidence="7 10" id="KW-0175">Coiled coil</keyword>
<evidence type="ECO:0000256" key="9">
    <source>
        <dbReference type="ARBA" id="ARBA00023306"/>
    </source>
</evidence>
<keyword evidence="3" id="KW-0963">Cytoplasm</keyword>
<comment type="subcellular location">
    <subcellularLocation>
        <location evidence="1">Cytoplasm</location>
        <location evidence="1">Cytoskeleton</location>
        <location evidence="1">Spindle</location>
    </subcellularLocation>
</comment>
<reference evidence="11" key="1">
    <citation type="journal article" date="2020" name="Stud. Mycol.">
        <title>101 Dothideomycetes genomes: a test case for predicting lifestyles and emergence of pathogens.</title>
        <authorList>
            <person name="Haridas S."/>
            <person name="Albert R."/>
            <person name="Binder M."/>
            <person name="Bloem J."/>
            <person name="Labutti K."/>
            <person name="Salamov A."/>
            <person name="Andreopoulos B."/>
            <person name="Baker S."/>
            <person name="Barry K."/>
            <person name="Bills G."/>
            <person name="Bluhm B."/>
            <person name="Cannon C."/>
            <person name="Castanera R."/>
            <person name="Culley D."/>
            <person name="Daum C."/>
            <person name="Ezra D."/>
            <person name="Gonzalez J."/>
            <person name="Henrissat B."/>
            <person name="Kuo A."/>
            <person name="Liang C."/>
            <person name="Lipzen A."/>
            <person name="Lutzoni F."/>
            <person name="Magnuson J."/>
            <person name="Mondo S."/>
            <person name="Nolan M."/>
            <person name="Ohm R."/>
            <person name="Pangilinan J."/>
            <person name="Park H.-J."/>
            <person name="Ramirez L."/>
            <person name="Alfaro M."/>
            <person name="Sun H."/>
            <person name="Tritt A."/>
            <person name="Yoshinaga Y."/>
            <person name="Zwiers L.-H."/>
            <person name="Turgeon B."/>
            <person name="Goodwin S."/>
            <person name="Spatafora J."/>
            <person name="Crous P."/>
            <person name="Grigoriev I."/>
        </authorList>
    </citation>
    <scope>NUCLEOTIDE SEQUENCE</scope>
    <source>
        <strain evidence="11">CBS 133067</strain>
    </source>
</reference>
<dbReference type="GO" id="GO:0070652">
    <property type="term" value="C:HAUS complex"/>
    <property type="evidence" value="ECO:0007669"/>
    <property type="project" value="InterPro"/>
</dbReference>
<organism evidence="11 12">
    <name type="scientific">Rhizodiscina lignyota</name>
    <dbReference type="NCBI Taxonomy" id="1504668"/>
    <lineage>
        <taxon>Eukaryota</taxon>
        <taxon>Fungi</taxon>
        <taxon>Dikarya</taxon>
        <taxon>Ascomycota</taxon>
        <taxon>Pezizomycotina</taxon>
        <taxon>Dothideomycetes</taxon>
        <taxon>Pleosporomycetidae</taxon>
        <taxon>Aulographales</taxon>
        <taxon>Rhizodiscinaceae</taxon>
        <taxon>Rhizodiscina</taxon>
    </lineage>
</organism>
<comment type="similarity">
    <text evidence="2">Belongs to the HAUS1 family.</text>
</comment>
<evidence type="ECO:0000256" key="6">
    <source>
        <dbReference type="ARBA" id="ARBA00022776"/>
    </source>
</evidence>